<dbReference type="InterPro" id="IPR001865">
    <property type="entry name" value="Ribosomal_uS2"/>
</dbReference>
<name>A0A2D6YI66_9DELT</name>
<dbReference type="Gene3D" id="3.40.50.10490">
    <property type="entry name" value="Glucose-6-phosphate isomerase like protein, domain 1"/>
    <property type="match status" value="1"/>
</dbReference>
<evidence type="ECO:0000256" key="2">
    <source>
        <dbReference type="ARBA" id="ARBA00022980"/>
    </source>
</evidence>
<feature type="region of interest" description="Disordered" evidence="7">
    <location>
        <begin position="222"/>
        <end position="263"/>
    </location>
</feature>
<dbReference type="GO" id="GO:0022627">
    <property type="term" value="C:cytosolic small ribosomal subunit"/>
    <property type="evidence" value="ECO:0007669"/>
    <property type="project" value="TreeGrafter"/>
</dbReference>
<dbReference type="NCBIfam" id="TIGR01011">
    <property type="entry name" value="rpsB_bact"/>
    <property type="match status" value="1"/>
</dbReference>
<dbReference type="CDD" id="cd01425">
    <property type="entry name" value="RPS2"/>
    <property type="match status" value="1"/>
</dbReference>
<dbReference type="GO" id="GO:0003735">
    <property type="term" value="F:structural constituent of ribosome"/>
    <property type="evidence" value="ECO:0007669"/>
    <property type="project" value="InterPro"/>
</dbReference>
<feature type="non-terminal residue" evidence="8">
    <location>
        <position position="1"/>
    </location>
</feature>
<comment type="similarity">
    <text evidence="1 6">Belongs to the universal ribosomal protein uS2 family.</text>
</comment>
<keyword evidence="3 6" id="KW-0687">Ribonucleoprotein</keyword>
<organism evidence="8 9">
    <name type="scientific">SAR324 cluster bacterium</name>
    <dbReference type="NCBI Taxonomy" id="2024889"/>
    <lineage>
        <taxon>Bacteria</taxon>
        <taxon>Deltaproteobacteria</taxon>
        <taxon>SAR324 cluster</taxon>
    </lineage>
</organism>
<reference evidence="9" key="1">
    <citation type="submission" date="2017-09" db="EMBL/GenBank/DDBJ databases">
        <title>The Reconstruction of 2,631 Draft Metagenome-Assembled Genomes from the Global Oceans.</title>
        <authorList>
            <person name="Tully B.J."/>
            <person name="Graham E.D."/>
            <person name="Heidelberg J.F."/>
        </authorList>
    </citation>
    <scope>NUCLEOTIDE SEQUENCE [LARGE SCALE GENOMIC DNA]</scope>
</reference>
<evidence type="ECO:0000313" key="8">
    <source>
        <dbReference type="EMBL" id="MAH62850.1"/>
    </source>
</evidence>
<sequence length="263" mass="29048">QFLEAGVHFGHQTKRWNPNMAPYIYGVKSGIHIIDLRQSLKQLKVAYEYAKTTASEGRNFLFVGTKPQIQNIIQEEANRCGANYINFRWLGGMLTNFSTVKQSISRLKEFEELAGENDTYEGIIKKEALRIQRKREKLDQSLGGVKTMRGLPDLIFVVDCRREHLAIREANKLGIPIIAIADTNSDPKDVTVPIPGNDDSPKAIRLFASVIATGILEGRASRASISTADSGTPAEINQAAPAPSESKPTIEEKEVTDTPATPE</sequence>
<dbReference type="Proteomes" id="UP000226525">
    <property type="component" value="Unassembled WGS sequence"/>
</dbReference>
<dbReference type="SUPFAM" id="SSF52313">
    <property type="entry name" value="Ribosomal protein S2"/>
    <property type="match status" value="1"/>
</dbReference>
<dbReference type="InterPro" id="IPR023591">
    <property type="entry name" value="Ribosomal_uS2_flav_dom_sf"/>
</dbReference>
<evidence type="ECO:0000256" key="6">
    <source>
        <dbReference type="RuleBase" id="RU003631"/>
    </source>
</evidence>
<dbReference type="PANTHER" id="PTHR12534:SF0">
    <property type="entry name" value="SMALL RIBOSOMAL SUBUNIT PROTEIN US2M"/>
    <property type="match status" value="1"/>
</dbReference>
<dbReference type="Gene3D" id="1.10.287.610">
    <property type="entry name" value="Helix hairpin bin"/>
    <property type="match status" value="1"/>
</dbReference>
<proteinExistence type="inferred from homology"/>
<evidence type="ECO:0000256" key="4">
    <source>
        <dbReference type="ARBA" id="ARBA00035256"/>
    </source>
</evidence>
<evidence type="ECO:0000313" key="9">
    <source>
        <dbReference type="Proteomes" id="UP000226525"/>
    </source>
</evidence>
<dbReference type="PROSITE" id="PS00963">
    <property type="entry name" value="RIBOSOMAL_S2_2"/>
    <property type="match status" value="1"/>
</dbReference>
<dbReference type="GO" id="GO:0006412">
    <property type="term" value="P:translation"/>
    <property type="evidence" value="ECO:0007669"/>
    <property type="project" value="InterPro"/>
</dbReference>
<evidence type="ECO:0000256" key="1">
    <source>
        <dbReference type="ARBA" id="ARBA00006242"/>
    </source>
</evidence>
<comment type="caution">
    <text evidence="8">The sequence shown here is derived from an EMBL/GenBank/DDBJ whole genome shotgun (WGS) entry which is preliminary data.</text>
</comment>
<dbReference type="PRINTS" id="PR00395">
    <property type="entry name" value="RIBOSOMALS2"/>
</dbReference>
<evidence type="ECO:0000256" key="3">
    <source>
        <dbReference type="ARBA" id="ARBA00023274"/>
    </source>
</evidence>
<protein>
    <recommendedName>
        <fullName evidence="4">Small ribosomal subunit protein uS2</fullName>
    </recommendedName>
    <alternativeName>
        <fullName evidence="5">30S ribosomal protein S2</fullName>
    </alternativeName>
</protein>
<dbReference type="AlphaFoldDB" id="A0A2D6YI66"/>
<dbReference type="PANTHER" id="PTHR12534">
    <property type="entry name" value="30S RIBOSOMAL PROTEIN S2 PROKARYOTIC AND ORGANELLAR"/>
    <property type="match status" value="1"/>
</dbReference>
<dbReference type="InterPro" id="IPR018130">
    <property type="entry name" value="Ribosomal_uS2_CS"/>
</dbReference>
<gene>
    <name evidence="8" type="primary">rpsB</name>
    <name evidence="8" type="ORF">CMN54_05240</name>
</gene>
<dbReference type="HAMAP" id="MF_00291_B">
    <property type="entry name" value="Ribosomal_uS2_B"/>
    <property type="match status" value="1"/>
</dbReference>
<accession>A0A2D6YI66</accession>
<evidence type="ECO:0000256" key="7">
    <source>
        <dbReference type="SAM" id="MobiDB-lite"/>
    </source>
</evidence>
<evidence type="ECO:0000256" key="5">
    <source>
        <dbReference type="ARBA" id="ARBA00035518"/>
    </source>
</evidence>
<dbReference type="EMBL" id="NZEX01000056">
    <property type="protein sequence ID" value="MAH62850.1"/>
    <property type="molecule type" value="Genomic_DNA"/>
</dbReference>
<keyword evidence="2 6" id="KW-0689">Ribosomal protein</keyword>
<dbReference type="InterPro" id="IPR005706">
    <property type="entry name" value="Ribosomal_uS2_bac/mit/plastid"/>
</dbReference>
<dbReference type="Pfam" id="PF00318">
    <property type="entry name" value="Ribosomal_S2"/>
    <property type="match status" value="1"/>
</dbReference>